<name>A0A2A3EAP7_APICC</name>
<dbReference type="AlphaFoldDB" id="A0A2A3EAP7"/>
<evidence type="ECO:0000259" key="4">
    <source>
        <dbReference type="SMART" id="SM00562"/>
    </source>
</evidence>
<dbReference type="PROSITE" id="PS51374">
    <property type="entry name" value="NDPK_LIKE"/>
    <property type="match status" value="1"/>
</dbReference>
<dbReference type="GO" id="GO:0006183">
    <property type="term" value="P:GTP biosynthetic process"/>
    <property type="evidence" value="ECO:0007669"/>
    <property type="project" value="InterPro"/>
</dbReference>
<dbReference type="PANTHER" id="PTHR46161:SF1">
    <property type="entry name" value="NUCLEOSIDE DIPHOSPHATE KINASE HOMOLOG 5"/>
    <property type="match status" value="1"/>
</dbReference>
<comment type="caution">
    <text evidence="2">Lacks conserved residue(s) required for the propagation of feature annotation.</text>
</comment>
<organism evidence="5 6">
    <name type="scientific">Apis cerana cerana</name>
    <name type="common">Oriental honeybee</name>
    <dbReference type="NCBI Taxonomy" id="94128"/>
    <lineage>
        <taxon>Eukaryota</taxon>
        <taxon>Metazoa</taxon>
        <taxon>Ecdysozoa</taxon>
        <taxon>Arthropoda</taxon>
        <taxon>Hexapoda</taxon>
        <taxon>Insecta</taxon>
        <taxon>Pterygota</taxon>
        <taxon>Neoptera</taxon>
        <taxon>Endopterygota</taxon>
        <taxon>Hymenoptera</taxon>
        <taxon>Apocrita</taxon>
        <taxon>Aculeata</taxon>
        <taxon>Apoidea</taxon>
        <taxon>Anthophila</taxon>
        <taxon>Apidae</taxon>
        <taxon>Apis</taxon>
    </lineage>
</organism>
<dbReference type="Pfam" id="PF00334">
    <property type="entry name" value="NDK"/>
    <property type="match status" value="1"/>
</dbReference>
<evidence type="ECO:0000313" key="6">
    <source>
        <dbReference type="Proteomes" id="UP000242457"/>
    </source>
</evidence>
<dbReference type="GO" id="GO:0003341">
    <property type="term" value="P:cilium movement"/>
    <property type="evidence" value="ECO:0007669"/>
    <property type="project" value="TreeGrafter"/>
</dbReference>
<feature type="domain" description="Nucleoside diphosphate kinase-like" evidence="4">
    <location>
        <begin position="246"/>
        <end position="386"/>
    </location>
</feature>
<dbReference type="CDD" id="cd22970">
    <property type="entry name" value="DD_NDKH5-like"/>
    <property type="match status" value="1"/>
</dbReference>
<dbReference type="OrthoDB" id="1729737at2759"/>
<dbReference type="GO" id="GO:1902176">
    <property type="term" value="P:negative regulation of oxidative stress-induced intrinsic apoptotic signaling pathway"/>
    <property type="evidence" value="ECO:0007669"/>
    <property type="project" value="TreeGrafter"/>
</dbReference>
<dbReference type="STRING" id="94128.A0A2A3EAP7"/>
<accession>A0A2A3EAP7</accession>
<dbReference type="InterPro" id="IPR007858">
    <property type="entry name" value="Dpy-30_motif"/>
</dbReference>
<proteinExistence type="inferred from homology"/>
<dbReference type="GO" id="GO:0005929">
    <property type="term" value="C:cilium"/>
    <property type="evidence" value="ECO:0007669"/>
    <property type="project" value="TreeGrafter"/>
</dbReference>
<keyword evidence="6" id="KW-1185">Reference proteome</keyword>
<evidence type="ECO:0000256" key="3">
    <source>
        <dbReference type="RuleBase" id="RU004011"/>
    </source>
</evidence>
<evidence type="ECO:0000313" key="5">
    <source>
        <dbReference type="EMBL" id="PBC28266.1"/>
    </source>
</evidence>
<evidence type="ECO:0000256" key="1">
    <source>
        <dbReference type="ARBA" id="ARBA00008142"/>
    </source>
</evidence>
<sequence>MGAQALPGDVVAVHVRVFGVGEVQAGLLEPLQANRVLPLVVGEAREDARVGGYPFAQPSRYHLDPRAAVHVHHPLVLIEPGKCWCTVVFVRVKNFELFDNVPKFVEIGPLEHVLSRRILNARKMCDCPEDKEDGEKKVETVMLFKKCQKPYRTTKDIVKPSSYDTVSDKDLWTPADSSQSTFRYTCDSPKGSQLTSSFTSSSKIYKFVTSRGYEYLGEGEEEWRPPFAYKPCIEDEVVGEEERVDIECTLMIIKPEALVYREEIEERVREEGFQIFQTRWLQLTPEQVSEFYSDKYGQLNFAYLVAYMASGPIVVHVLGKKNAIHEWKLLMGPTKVAEARLYYPDSIRARYGRRGDDFKNAVHGSETRECAEKEIHFFFPDCEHWFYSSILRFYQRHRFLILSWRNLFRFFSYRTVIMEPLLKDEMAEDYLWEVLNPILVEALSMCCKLKPADPVLWLANWLITNNPNKPKLPLELAMIPTKSRELISYMIEIVWSICYYGLRLIHITTDLFNEAQSFCTVPKMDSMTRIEHPHLCVTLPTNFANSISTYL</sequence>
<dbReference type="Gene3D" id="1.20.890.10">
    <property type="entry name" value="cAMP-dependent protein kinase regulatory subunit, dimerization-anchoring domain"/>
    <property type="match status" value="1"/>
</dbReference>
<dbReference type="GO" id="GO:0006228">
    <property type="term" value="P:UTP biosynthetic process"/>
    <property type="evidence" value="ECO:0007669"/>
    <property type="project" value="InterPro"/>
</dbReference>
<dbReference type="Pfam" id="PF05186">
    <property type="entry name" value="Dpy-30"/>
    <property type="match status" value="1"/>
</dbReference>
<dbReference type="SUPFAM" id="SSF54919">
    <property type="entry name" value="Nucleoside diphosphate kinase, NDK"/>
    <property type="match status" value="1"/>
</dbReference>
<keyword evidence="5" id="KW-0418">Kinase</keyword>
<evidence type="ECO:0000256" key="2">
    <source>
        <dbReference type="PROSITE-ProRule" id="PRU00706"/>
    </source>
</evidence>
<dbReference type="Proteomes" id="UP000242457">
    <property type="component" value="Unassembled WGS sequence"/>
</dbReference>
<reference evidence="5 6" key="1">
    <citation type="submission" date="2014-07" db="EMBL/GenBank/DDBJ databases">
        <title>Genomic and transcriptomic analysis on Apis cerana provide comprehensive insights into honey bee biology.</title>
        <authorList>
            <person name="Diao Q."/>
            <person name="Sun L."/>
            <person name="Zheng H."/>
            <person name="Zheng H."/>
            <person name="Xu S."/>
            <person name="Wang S."/>
            <person name="Zeng Z."/>
            <person name="Hu F."/>
            <person name="Su S."/>
            <person name="Wu J."/>
        </authorList>
    </citation>
    <scope>NUCLEOTIDE SEQUENCE [LARGE SCALE GENOMIC DNA]</scope>
    <source>
        <tissue evidence="5">Pupae without intestine</tissue>
    </source>
</reference>
<dbReference type="InterPro" id="IPR036850">
    <property type="entry name" value="NDK-like_dom_sf"/>
</dbReference>
<dbReference type="InterPro" id="IPR001564">
    <property type="entry name" value="Nucleoside_diP_kinase"/>
</dbReference>
<keyword evidence="5" id="KW-0808">Transferase</keyword>
<gene>
    <name evidence="5" type="ORF">APICC_08329</name>
</gene>
<dbReference type="InterPro" id="IPR034907">
    <property type="entry name" value="NDK-like_dom"/>
</dbReference>
<comment type="similarity">
    <text evidence="1 2 3">Belongs to the NDK family.</text>
</comment>
<protein>
    <submittedName>
        <fullName evidence="5">Nucleoside diphosphate kinase</fullName>
    </submittedName>
</protein>
<dbReference type="GO" id="GO:0004550">
    <property type="term" value="F:nucleoside diphosphate kinase activity"/>
    <property type="evidence" value="ECO:0007669"/>
    <property type="project" value="InterPro"/>
</dbReference>
<dbReference type="EMBL" id="KZ288320">
    <property type="protein sequence ID" value="PBC28266.1"/>
    <property type="molecule type" value="Genomic_DNA"/>
</dbReference>
<dbReference type="Gene3D" id="3.30.70.141">
    <property type="entry name" value="Nucleoside diphosphate kinase-like domain"/>
    <property type="match status" value="1"/>
</dbReference>
<dbReference type="GO" id="GO:0006241">
    <property type="term" value="P:CTP biosynthetic process"/>
    <property type="evidence" value="ECO:0007669"/>
    <property type="project" value="InterPro"/>
</dbReference>
<dbReference type="PRINTS" id="PR01243">
    <property type="entry name" value="NUCDPKINASE"/>
</dbReference>
<dbReference type="PANTHER" id="PTHR46161">
    <property type="entry name" value="NUCLEOSIDE DIPHOSPHATE KINASE"/>
    <property type="match status" value="1"/>
</dbReference>
<dbReference type="SMART" id="SM00562">
    <property type="entry name" value="NDK"/>
    <property type="match status" value="1"/>
</dbReference>